<dbReference type="PANTHER" id="PTHR36304">
    <property type="entry name" value="DOMAIN GTPASE-ACTIVATING PROTEIN, PUTATIVE-RELATED-RELATED"/>
    <property type="match status" value="1"/>
</dbReference>
<dbReference type="InterPro" id="IPR025497">
    <property type="entry name" value="PatA-like_N"/>
</dbReference>
<evidence type="ECO:0000256" key="1">
    <source>
        <dbReference type="SAM" id="MobiDB-lite"/>
    </source>
</evidence>
<feature type="domain" description="Roadblock/LAMTOR2" evidence="2">
    <location>
        <begin position="150"/>
        <end position="239"/>
    </location>
</feature>
<dbReference type="AlphaFoldDB" id="A5G6T2"/>
<organism evidence="3 4">
    <name type="scientific">Geotalea uraniireducens (strain Rf4)</name>
    <name type="common">Geobacter uraniireducens</name>
    <dbReference type="NCBI Taxonomy" id="351605"/>
    <lineage>
        <taxon>Bacteria</taxon>
        <taxon>Pseudomonadati</taxon>
        <taxon>Thermodesulfobacteriota</taxon>
        <taxon>Desulfuromonadia</taxon>
        <taxon>Geobacterales</taxon>
        <taxon>Geobacteraceae</taxon>
        <taxon>Geotalea</taxon>
    </lineage>
</organism>
<dbReference type="STRING" id="351605.Gura_3343"/>
<gene>
    <name evidence="3" type="ordered locus">Gura_3343</name>
</gene>
<dbReference type="Pfam" id="PF03259">
    <property type="entry name" value="Robl_LC7"/>
    <property type="match status" value="1"/>
</dbReference>
<evidence type="ECO:0000313" key="3">
    <source>
        <dbReference type="EMBL" id="ABQ27500.1"/>
    </source>
</evidence>
<evidence type="ECO:0000313" key="4">
    <source>
        <dbReference type="Proteomes" id="UP000006695"/>
    </source>
</evidence>
<dbReference type="EMBL" id="CP000698">
    <property type="protein sequence ID" value="ABQ27500.1"/>
    <property type="molecule type" value="Genomic_DNA"/>
</dbReference>
<keyword evidence="4" id="KW-1185">Reference proteome</keyword>
<dbReference type="PANTHER" id="PTHR36304:SF4">
    <property type="entry name" value="DUF4388 DOMAIN-CONTAINING PROTEIN"/>
    <property type="match status" value="1"/>
</dbReference>
<reference evidence="3 4" key="1">
    <citation type="submission" date="2007-05" db="EMBL/GenBank/DDBJ databases">
        <title>Complete sequence of Geobacter uraniireducens Rf4.</title>
        <authorList>
            <consortium name="US DOE Joint Genome Institute"/>
            <person name="Copeland A."/>
            <person name="Lucas S."/>
            <person name="Lapidus A."/>
            <person name="Barry K."/>
            <person name="Detter J.C."/>
            <person name="Glavina del Rio T."/>
            <person name="Hammon N."/>
            <person name="Israni S."/>
            <person name="Dalin E."/>
            <person name="Tice H."/>
            <person name="Pitluck S."/>
            <person name="Chertkov O."/>
            <person name="Brettin T."/>
            <person name="Bruce D."/>
            <person name="Han C."/>
            <person name="Schmutz J."/>
            <person name="Larimer F."/>
            <person name="Land M."/>
            <person name="Hauser L."/>
            <person name="Kyrpides N."/>
            <person name="Mikhailova N."/>
            <person name="Shelobolina E."/>
            <person name="Aklujkar M."/>
            <person name="Lovley D."/>
            <person name="Richardson P."/>
        </authorList>
    </citation>
    <scope>NUCLEOTIDE SEQUENCE [LARGE SCALE GENOMIC DNA]</scope>
    <source>
        <strain evidence="3 4">Rf4</strain>
    </source>
</reference>
<dbReference type="Pfam" id="PF14332">
    <property type="entry name" value="DUF4388"/>
    <property type="match status" value="1"/>
</dbReference>
<dbReference type="SUPFAM" id="SSF103196">
    <property type="entry name" value="Roadblock/LC7 domain"/>
    <property type="match status" value="1"/>
</dbReference>
<dbReference type="RefSeq" id="WP_011940161.1">
    <property type="nucleotide sequence ID" value="NC_009483.1"/>
</dbReference>
<feature type="region of interest" description="Disordered" evidence="1">
    <location>
        <begin position="129"/>
        <end position="148"/>
    </location>
</feature>
<dbReference type="Gene3D" id="3.30.450.30">
    <property type="entry name" value="Dynein light chain 2a, cytoplasmic"/>
    <property type="match status" value="1"/>
</dbReference>
<protein>
    <submittedName>
        <fullName evidence="3">Roadblock/LC7 family protein</fullName>
    </submittedName>
</protein>
<evidence type="ECO:0000259" key="2">
    <source>
        <dbReference type="SMART" id="SM00960"/>
    </source>
</evidence>
<dbReference type="HOGENOM" id="CLU_1049084_0_0_7"/>
<dbReference type="KEGG" id="gur:Gura_3343"/>
<dbReference type="OrthoDB" id="5504293at2"/>
<name>A5G6T2_GEOUR</name>
<proteinExistence type="predicted"/>
<sequence>MSNGSERLRITDINPFLKGSLSLTNITDLVQFLAASYKSGMIHLTKHPEGVEGKIFFLAGALVNVTTDTYSGLEGLADILNWDHGEFQFNPDVTAFEKNIGLSVQHAIIEAAVLHDQRITNVENNAKTNTTIDVKPGERSTEMETNQRDSTTVLNDLLMIPGIDAVVVIGRDGFVIESAGNSSRVNIDELGASLAHAINATEEMGSELKVNLFQDMFIEYGKAVIMCRPVGDAIAAVIAPDASKLGIIRHKTKKYFEELVLLF</sequence>
<dbReference type="InterPro" id="IPR004942">
    <property type="entry name" value="Roadblock/LAMTOR2_dom"/>
</dbReference>
<dbReference type="Proteomes" id="UP000006695">
    <property type="component" value="Chromosome"/>
</dbReference>
<accession>A5G6T2</accession>
<feature type="compositionally biased region" description="Basic and acidic residues" evidence="1">
    <location>
        <begin position="135"/>
        <end position="147"/>
    </location>
</feature>
<dbReference type="SMART" id="SM00960">
    <property type="entry name" value="Robl_LC7"/>
    <property type="match status" value="1"/>
</dbReference>